<reference evidence="31 33" key="2">
    <citation type="journal article" date="2013" name="Nature">
        <title>Insights into bilaterian evolution from three spiralian genomes.</title>
        <authorList>
            <person name="Simakov O."/>
            <person name="Marletaz F."/>
            <person name="Cho S.J."/>
            <person name="Edsinger-Gonzales E."/>
            <person name="Havlak P."/>
            <person name="Hellsten U."/>
            <person name="Kuo D.H."/>
            <person name="Larsson T."/>
            <person name="Lv J."/>
            <person name="Arendt D."/>
            <person name="Savage R."/>
            <person name="Osoegawa K."/>
            <person name="de Jong P."/>
            <person name="Grimwood J."/>
            <person name="Chapman J.A."/>
            <person name="Shapiro H."/>
            <person name="Aerts A."/>
            <person name="Otillar R.P."/>
            <person name="Terry A.Y."/>
            <person name="Boore J.L."/>
            <person name="Grigoriev I.V."/>
            <person name="Lindberg D.R."/>
            <person name="Seaver E.C."/>
            <person name="Weisblat D.A."/>
            <person name="Putnam N.H."/>
            <person name="Rokhsar D.S."/>
        </authorList>
    </citation>
    <scope>NUCLEOTIDE SEQUENCE</scope>
</reference>
<feature type="compositionally biased region" description="Low complexity" evidence="27">
    <location>
        <begin position="251"/>
        <end position="274"/>
    </location>
</feature>
<dbReference type="HOGENOM" id="CLU_011836_0_0_1"/>
<dbReference type="InterPro" id="IPR000504">
    <property type="entry name" value="RRM_dom"/>
</dbReference>
<dbReference type="InterPro" id="IPR012677">
    <property type="entry name" value="Nucleotide-bd_a/b_plait_sf"/>
</dbReference>
<dbReference type="GO" id="GO:0008270">
    <property type="term" value="F:zinc ion binding"/>
    <property type="evidence" value="ECO:0007669"/>
    <property type="project" value="UniProtKB-KW"/>
</dbReference>
<reference evidence="32" key="3">
    <citation type="submission" date="2015-06" db="UniProtKB">
        <authorList>
            <consortium name="EnsemblMetazoa"/>
        </authorList>
    </citation>
    <scope>IDENTIFICATION</scope>
</reference>
<dbReference type="OrthoDB" id="1923159at2759"/>
<feature type="compositionally biased region" description="Polar residues" evidence="27">
    <location>
        <begin position="723"/>
        <end position="736"/>
    </location>
</feature>
<dbReference type="GO" id="GO:0016567">
    <property type="term" value="P:protein ubiquitination"/>
    <property type="evidence" value="ECO:0000318"/>
    <property type="project" value="GO_Central"/>
</dbReference>
<dbReference type="SMART" id="SM00361">
    <property type="entry name" value="RRM_1"/>
    <property type="match status" value="1"/>
</dbReference>
<evidence type="ECO:0000313" key="33">
    <source>
        <dbReference type="Proteomes" id="UP000015101"/>
    </source>
</evidence>
<keyword evidence="15 25" id="KW-0694">RNA-binding</keyword>
<dbReference type="GO" id="GO:0061630">
    <property type="term" value="F:ubiquitin protein ligase activity"/>
    <property type="evidence" value="ECO:0007669"/>
    <property type="project" value="UniProtKB-EC"/>
</dbReference>
<keyword evidence="14" id="KW-0832">Ubl conjugation</keyword>
<feature type="region of interest" description="Disordered" evidence="27">
    <location>
        <begin position="379"/>
        <end position="450"/>
    </location>
</feature>
<dbReference type="CDD" id="cd16618">
    <property type="entry name" value="mRING-HC-C4C4_CNOT4"/>
    <property type="match status" value="1"/>
</dbReference>
<evidence type="ECO:0000256" key="11">
    <source>
        <dbReference type="ARBA" id="ARBA00022771"/>
    </source>
</evidence>
<dbReference type="GO" id="GO:0005829">
    <property type="term" value="C:cytosol"/>
    <property type="evidence" value="ECO:0007669"/>
    <property type="project" value="UniProtKB-ARBA"/>
</dbReference>
<accession>T1EF86</accession>
<sequence>MTTNMQEELPECPLCMEAFEVDDLSFIPCTCGYQICRFCWHRIRTNESGLCPACRKPYPEDPAQFKPLTEDEIHNIKRDRRQKESQRKQKSAENRKHLANVRVVQKNLVFVVGLSQRLADAEVLKRHEYFGKFGKIHKVVINQSTSYIGSQGPSASAYVTYLRPEDALHAILVVNNLQVDNRTLKASLGTTKYCSHFLKGTQCTKTDCMYLHDLGDEAASFSKEDIQQGKHLQYEQKLIEQYSQNPPATESIRISNSKSKSPSPSSSDQTSPSRLTIFSPDVADLSLIHKSSSCTETPDTNTTTSPLTTTSTTATSTTASSTTSNVNAHVHNGLLDNIDYIENSNRIQLLDDLANSTTSTSTTASSIVETQVKSYTTANNNTASEAVEPTTTTTTSDEQPQQHGFLLSNVDSSSPTNENANTLDGDPNCKDDNEDEDSDDDNEDDLGFDPWDVCSKGLADMMEKEKMLQNLNIFDRTHMPAVNKMNAMNQNALTATQAIPNNYNHHNASLFNSFQTSTQQPSYAQQPHQQQQQLHWGTINGKSFYQIRHNSSGSKLIDFMSSSKSYNNDDSVLNSECAVSQDWQDNLKALLPNINISFSPSQTSAAGTLQQQQQQMRRNHVHAGGITIHPAQNGFNSYHNLLHSQDNTDWLNSGGSMLNTNQSITSDPAIISTGVVTDGMSIPRWMDQYSDLAADASCHIQHHNHLQYRQQNNHYHNYGMHTEPQSSSSWVQQHTSRYPPPGFASSRQHTEAASEHRLPAI</sequence>
<keyword evidence="8" id="KW-0597">Phosphoprotein</keyword>
<evidence type="ECO:0000256" key="23">
    <source>
        <dbReference type="ARBA" id="ARBA00083547"/>
    </source>
</evidence>
<feature type="region of interest" description="Disordered" evidence="27">
    <location>
        <begin position="292"/>
        <end position="324"/>
    </location>
</feature>
<evidence type="ECO:0000256" key="14">
    <source>
        <dbReference type="ARBA" id="ARBA00022843"/>
    </source>
</evidence>
<comment type="subcellular location">
    <subcellularLocation>
        <location evidence="3">Cytoplasm</location>
    </subcellularLocation>
    <subcellularLocation>
        <location evidence="2">Nucleus</location>
    </subcellularLocation>
</comment>
<dbReference type="EMBL" id="KB096325">
    <property type="protein sequence ID" value="ESO05711.1"/>
    <property type="molecule type" value="Genomic_DNA"/>
</dbReference>
<dbReference type="InterPro" id="IPR001841">
    <property type="entry name" value="Znf_RING"/>
</dbReference>
<dbReference type="PANTHER" id="PTHR12603">
    <property type="entry name" value="CCR4-NOT TRANSCRIPTION COMPLEX RELATED"/>
    <property type="match status" value="1"/>
</dbReference>
<evidence type="ECO:0000256" key="22">
    <source>
        <dbReference type="ARBA" id="ARBA00077837"/>
    </source>
</evidence>
<evidence type="ECO:0000256" key="12">
    <source>
        <dbReference type="ARBA" id="ARBA00022786"/>
    </source>
</evidence>
<protein>
    <recommendedName>
        <fullName evidence="20">CCR4-NOT transcription complex subunit 4</fullName>
        <ecNumber evidence="5">2.3.2.27</ecNumber>
    </recommendedName>
    <alternativeName>
        <fullName evidence="23">CCR4-associated factor 4</fullName>
    </alternativeName>
    <alternativeName>
        <fullName evidence="24">E3 ubiquitin-protein ligase CNOT4</fullName>
    </alternativeName>
    <alternativeName>
        <fullName evidence="21">Potential transcriptional repressor NOT4Hp</fullName>
    </alternativeName>
    <alternativeName>
        <fullName evidence="22">RING-type E3 ubiquitin transferase CNOT4</fullName>
    </alternativeName>
</protein>
<dbReference type="FunFam" id="3.30.70.330:FF:000044">
    <property type="entry name" value="Putative ccr4-not transcription complex subunit 4"/>
    <property type="match status" value="1"/>
</dbReference>
<comment type="pathway">
    <text evidence="4">Protein modification; protein ubiquitination.</text>
</comment>
<feature type="compositionally biased region" description="Polar residues" evidence="27">
    <location>
        <begin position="409"/>
        <end position="422"/>
    </location>
</feature>
<evidence type="ECO:0000256" key="9">
    <source>
        <dbReference type="ARBA" id="ARBA00022679"/>
    </source>
</evidence>
<feature type="region of interest" description="Disordered" evidence="27">
    <location>
        <begin position="77"/>
        <end position="96"/>
    </location>
</feature>
<dbReference type="SUPFAM" id="SSF54928">
    <property type="entry name" value="RNA-binding domain, RBD"/>
    <property type="match status" value="1"/>
</dbReference>
<keyword evidence="16" id="KW-0175">Coiled coil</keyword>
<proteinExistence type="predicted"/>
<dbReference type="STRING" id="6412.T1EF86"/>
<evidence type="ECO:0000256" key="7">
    <source>
        <dbReference type="ARBA" id="ARBA00022490"/>
    </source>
</evidence>
<dbReference type="InterPro" id="IPR013083">
    <property type="entry name" value="Znf_RING/FYVE/PHD"/>
</dbReference>
<evidence type="ECO:0000256" key="5">
    <source>
        <dbReference type="ARBA" id="ARBA00012483"/>
    </source>
</evidence>
<keyword evidence="13 26" id="KW-0862">Zinc</keyword>
<keyword evidence="33" id="KW-1185">Reference proteome</keyword>
<feature type="domain" description="C3H1-type" evidence="30">
    <location>
        <begin position="188"/>
        <end position="215"/>
    </location>
</feature>
<dbReference type="GO" id="GO:0003723">
    <property type="term" value="F:RNA binding"/>
    <property type="evidence" value="ECO:0007669"/>
    <property type="project" value="UniProtKB-UniRule"/>
</dbReference>
<organism evidence="32 33">
    <name type="scientific">Helobdella robusta</name>
    <name type="common">Californian leech</name>
    <dbReference type="NCBI Taxonomy" id="6412"/>
    <lineage>
        <taxon>Eukaryota</taxon>
        <taxon>Metazoa</taxon>
        <taxon>Spiralia</taxon>
        <taxon>Lophotrochozoa</taxon>
        <taxon>Annelida</taxon>
        <taxon>Clitellata</taxon>
        <taxon>Hirudinea</taxon>
        <taxon>Rhynchobdellida</taxon>
        <taxon>Glossiphoniidae</taxon>
        <taxon>Helobdella</taxon>
    </lineage>
</organism>
<dbReference type="EnsemblMetazoa" id="HelroT111136">
    <property type="protein sequence ID" value="HelroP111136"/>
    <property type="gene ID" value="HelroG111136"/>
</dbReference>
<dbReference type="Gene3D" id="3.30.40.10">
    <property type="entry name" value="Zinc/RING finger domain, C3HC4 (zinc finger)"/>
    <property type="match status" value="1"/>
</dbReference>
<dbReference type="eggNOG" id="KOG2068">
    <property type="taxonomic scope" value="Eukaryota"/>
</dbReference>
<evidence type="ECO:0000256" key="20">
    <source>
        <dbReference type="ARBA" id="ARBA00071435"/>
    </source>
</evidence>
<evidence type="ECO:0000256" key="15">
    <source>
        <dbReference type="ARBA" id="ARBA00022884"/>
    </source>
</evidence>
<evidence type="ECO:0000313" key="31">
    <source>
        <dbReference type="EMBL" id="ESO05711.1"/>
    </source>
</evidence>
<dbReference type="GeneID" id="20195238"/>
<feature type="compositionally biased region" description="Acidic residues" evidence="27">
    <location>
        <begin position="432"/>
        <end position="447"/>
    </location>
</feature>
<evidence type="ECO:0000256" key="10">
    <source>
        <dbReference type="ARBA" id="ARBA00022723"/>
    </source>
</evidence>
<keyword evidence="11 26" id="KW-0863">Zinc-finger</keyword>
<dbReference type="GO" id="GO:0030014">
    <property type="term" value="C:CCR4-NOT complex"/>
    <property type="evidence" value="ECO:0000318"/>
    <property type="project" value="GO_Central"/>
</dbReference>
<evidence type="ECO:0000256" key="26">
    <source>
        <dbReference type="PROSITE-ProRule" id="PRU00723"/>
    </source>
</evidence>
<gene>
    <name evidence="32" type="primary">20195238</name>
    <name evidence="31" type="ORF">HELRODRAFT_111136</name>
</gene>
<feature type="domain" description="RING-type" evidence="28">
    <location>
        <begin position="12"/>
        <end position="55"/>
    </location>
</feature>
<feature type="zinc finger region" description="C3H1-type" evidence="26">
    <location>
        <begin position="188"/>
        <end position="215"/>
    </location>
</feature>
<dbReference type="InterPro" id="IPR039515">
    <property type="entry name" value="NOT4_mRING-HC-C4C4"/>
</dbReference>
<dbReference type="KEGG" id="hro:HELRODRAFT_111136"/>
<evidence type="ECO:0000256" key="27">
    <source>
        <dbReference type="SAM" id="MobiDB-lite"/>
    </source>
</evidence>
<feature type="compositionally biased region" description="Basic and acidic residues" evidence="27">
    <location>
        <begin position="748"/>
        <end position="761"/>
    </location>
</feature>
<keyword evidence="10 26" id="KW-0479">Metal-binding</keyword>
<dbReference type="FunFam" id="3.30.40.10:FF:000006">
    <property type="entry name" value="CCR4-NOT transcription complex subunit 4"/>
    <property type="match status" value="1"/>
</dbReference>
<dbReference type="Proteomes" id="UP000015101">
    <property type="component" value="Unassembled WGS sequence"/>
</dbReference>
<evidence type="ECO:0000256" key="13">
    <source>
        <dbReference type="ARBA" id="ARBA00022833"/>
    </source>
</evidence>
<keyword evidence="7" id="KW-0963">Cytoplasm</keyword>
<dbReference type="InterPro" id="IPR000571">
    <property type="entry name" value="Znf_CCCH"/>
</dbReference>
<dbReference type="GO" id="GO:0005634">
    <property type="term" value="C:nucleus"/>
    <property type="evidence" value="ECO:0007669"/>
    <property type="project" value="UniProtKB-SubCell"/>
</dbReference>
<dbReference type="EC" id="2.3.2.27" evidence="5"/>
<dbReference type="SUPFAM" id="SSF57850">
    <property type="entry name" value="RING/U-box"/>
    <property type="match status" value="1"/>
</dbReference>
<evidence type="ECO:0000256" key="25">
    <source>
        <dbReference type="PROSITE-ProRule" id="PRU00176"/>
    </source>
</evidence>
<keyword evidence="9" id="KW-0808">Transferase</keyword>
<dbReference type="InterPro" id="IPR034261">
    <property type="entry name" value="CNOT4_RRM"/>
</dbReference>
<keyword evidence="12" id="KW-0833">Ubl conjugation pathway</keyword>
<dbReference type="PROSITE" id="PS50089">
    <property type="entry name" value="ZF_RING_2"/>
    <property type="match status" value="1"/>
</dbReference>
<evidence type="ECO:0000256" key="6">
    <source>
        <dbReference type="ARBA" id="ARBA00022481"/>
    </source>
</evidence>
<evidence type="ECO:0000259" key="29">
    <source>
        <dbReference type="PROSITE" id="PS50102"/>
    </source>
</evidence>
<dbReference type="AlphaFoldDB" id="T1EF86"/>
<dbReference type="RefSeq" id="XP_009016344.1">
    <property type="nucleotide sequence ID" value="XM_009018096.1"/>
</dbReference>
<dbReference type="Pfam" id="PF14570">
    <property type="entry name" value="zf-RING_4"/>
    <property type="match status" value="1"/>
</dbReference>
<comment type="function">
    <text evidence="18">Has E3 ubiquitin ligase activity, promoting ubiquitination and degradation of target proteins. Involved in activation of the JAK/STAT pathway. Catalyzes ubiquitination of methylated RBM15. Plays a role in quality control of translation of mitochondrial outer membrane-localized mRNA. As part of the PINK1-regulated signaling, upon mitochondria damage, ubiquitinates ABCE1 and thereby recruits autophagy receptors to the mitochondrial outer membrane to initiate mitophagy.</text>
</comment>
<evidence type="ECO:0000259" key="30">
    <source>
        <dbReference type="PROSITE" id="PS50103"/>
    </source>
</evidence>
<evidence type="ECO:0000256" key="1">
    <source>
        <dbReference type="ARBA" id="ARBA00000900"/>
    </source>
</evidence>
<evidence type="ECO:0000256" key="4">
    <source>
        <dbReference type="ARBA" id="ARBA00004906"/>
    </source>
</evidence>
<dbReference type="CTD" id="20195238"/>
<evidence type="ECO:0000256" key="17">
    <source>
        <dbReference type="ARBA" id="ARBA00023242"/>
    </source>
</evidence>
<evidence type="ECO:0000256" key="19">
    <source>
        <dbReference type="ARBA" id="ARBA00062432"/>
    </source>
</evidence>
<dbReference type="InterPro" id="IPR039780">
    <property type="entry name" value="Mot2"/>
</dbReference>
<evidence type="ECO:0000256" key="18">
    <source>
        <dbReference type="ARBA" id="ARBA00057081"/>
    </source>
</evidence>
<dbReference type="InterPro" id="IPR003954">
    <property type="entry name" value="RRM_euk-type"/>
</dbReference>
<keyword evidence="17" id="KW-0539">Nucleus</keyword>
<dbReference type="CDD" id="cd12438">
    <property type="entry name" value="RRM_CNOT4"/>
    <property type="match status" value="1"/>
</dbReference>
<dbReference type="PROSITE" id="PS50103">
    <property type="entry name" value="ZF_C3H1"/>
    <property type="match status" value="1"/>
</dbReference>
<dbReference type="EMBL" id="AMQM01003859">
    <property type="status" value="NOT_ANNOTATED_CDS"/>
    <property type="molecule type" value="Genomic_DNA"/>
</dbReference>
<feature type="region of interest" description="Disordered" evidence="27">
    <location>
        <begin position="243"/>
        <end position="275"/>
    </location>
</feature>
<dbReference type="InterPro" id="IPR035979">
    <property type="entry name" value="RBD_domain_sf"/>
</dbReference>
<dbReference type="PANTHER" id="PTHR12603:SF0">
    <property type="entry name" value="CCR4-NOT TRANSCRIPTION COMPLEX SUBUNIT 4"/>
    <property type="match status" value="1"/>
</dbReference>
<evidence type="ECO:0000256" key="3">
    <source>
        <dbReference type="ARBA" id="ARBA00004496"/>
    </source>
</evidence>
<reference evidence="33" key="1">
    <citation type="submission" date="2012-12" db="EMBL/GenBank/DDBJ databases">
        <authorList>
            <person name="Hellsten U."/>
            <person name="Grimwood J."/>
            <person name="Chapman J.A."/>
            <person name="Shapiro H."/>
            <person name="Aerts A."/>
            <person name="Otillar R.P."/>
            <person name="Terry A.Y."/>
            <person name="Boore J.L."/>
            <person name="Simakov O."/>
            <person name="Marletaz F."/>
            <person name="Cho S.-J."/>
            <person name="Edsinger-Gonzales E."/>
            <person name="Havlak P."/>
            <person name="Kuo D.-H."/>
            <person name="Larsson T."/>
            <person name="Lv J."/>
            <person name="Arendt D."/>
            <person name="Savage R."/>
            <person name="Osoegawa K."/>
            <person name="de Jong P."/>
            <person name="Lindberg D.R."/>
            <person name="Seaver E.C."/>
            <person name="Weisblat D.A."/>
            <person name="Putnam N.H."/>
            <person name="Grigoriev I.V."/>
            <person name="Rokhsar D.S."/>
        </authorList>
    </citation>
    <scope>NUCLEOTIDE SEQUENCE</scope>
</reference>
<comment type="catalytic activity">
    <reaction evidence="1">
        <text>S-ubiquitinyl-[E2 ubiquitin-conjugating enzyme]-L-cysteine + [acceptor protein]-L-lysine = [E2 ubiquitin-conjugating enzyme]-L-cysteine + N(6)-ubiquitinyl-[acceptor protein]-L-lysine.</text>
        <dbReference type="EC" id="2.3.2.27"/>
    </reaction>
</comment>
<dbReference type="PROSITE" id="PS50102">
    <property type="entry name" value="RRM"/>
    <property type="match status" value="1"/>
</dbReference>
<evidence type="ECO:0000256" key="24">
    <source>
        <dbReference type="ARBA" id="ARBA00083942"/>
    </source>
</evidence>
<evidence type="ECO:0000256" key="21">
    <source>
        <dbReference type="ARBA" id="ARBA00075062"/>
    </source>
</evidence>
<dbReference type="Gene3D" id="3.30.70.330">
    <property type="match status" value="1"/>
</dbReference>
<name>T1EF86_HELRO</name>
<dbReference type="InParanoid" id="T1EF86"/>
<evidence type="ECO:0000313" key="32">
    <source>
        <dbReference type="EnsemblMetazoa" id="HelroP111136"/>
    </source>
</evidence>
<evidence type="ECO:0000256" key="16">
    <source>
        <dbReference type="ARBA" id="ARBA00023054"/>
    </source>
</evidence>
<evidence type="ECO:0000256" key="2">
    <source>
        <dbReference type="ARBA" id="ARBA00004123"/>
    </source>
</evidence>
<feature type="domain" description="RRM" evidence="29">
    <location>
        <begin position="107"/>
        <end position="191"/>
    </location>
</feature>
<keyword evidence="6" id="KW-0488">Methylation</keyword>
<evidence type="ECO:0000259" key="28">
    <source>
        <dbReference type="PROSITE" id="PS50089"/>
    </source>
</evidence>
<evidence type="ECO:0000256" key="8">
    <source>
        <dbReference type="ARBA" id="ARBA00022553"/>
    </source>
</evidence>
<dbReference type="GO" id="GO:0004842">
    <property type="term" value="F:ubiquitin-protein transferase activity"/>
    <property type="evidence" value="ECO:0000318"/>
    <property type="project" value="GO_Central"/>
</dbReference>
<comment type="subunit">
    <text evidence="19">Interacts with CNOT1 via its C-terminus but does not stably associate with the CCR4-NOT complex. Interacts (via RING domain) with UBE2D2. Interacts with ABCE1, PINK1 and PELO.</text>
</comment>
<feature type="region of interest" description="Disordered" evidence="27">
    <location>
        <begin position="716"/>
        <end position="761"/>
    </location>
</feature>